<gene>
    <name evidence="2" type="ORF">A2572_01405</name>
</gene>
<sequence>MDLTNPITLGLCGIGFLAVVFFVVGLIQAVGRPNIDGDLSHLPGSVADKLVSLTNQVAKANLFHELLGKVFGWLSHAEVPHVTPDQRQGGLVMGIITIMACGILVFAGVASGSAGKVLGYINPNMAPAVTVSSGTMPMGERLKVQPKIDFYLADEAPIFMGTVDNIERRLDCEGGNSYQIYIAGQGALIIDNFGSRDIQVQMPEAFSSGPVIISCDKDSRIGILQDPNTVAPTLVVPTTAPTEQAAQSVPTQVATQAAPVDQVPTTAPTTSTDQYYATWVTYNNVAQSPVWSLIPTESVTKYITALSTQPCGVAVSLPAGYPSLQVLVKINSSQYYADVTISNNTVTVMCSGTFDLVALP</sequence>
<organism evidence="2 3">
    <name type="scientific">Candidatus Collierbacteria bacterium RIFOXYD1_FULL_40_9</name>
    <dbReference type="NCBI Taxonomy" id="1817731"/>
    <lineage>
        <taxon>Bacteria</taxon>
        <taxon>Candidatus Collieribacteriota</taxon>
    </lineage>
</organism>
<evidence type="ECO:0000256" key="1">
    <source>
        <dbReference type="SAM" id="Phobius"/>
    </source>
</evidence>
<evidence type="ECO:0000313" key="3">
    <source>
        <dbReference type="Proteomes" id="UP000179237"/>
    </source>
</evidence>
<protein>
    <submittedName>
        <fullName evidence="2">Uncharacterized protein</fullName>
    </submittedName>
</protein>
<evidence type="ECO:0000313" key="2">
    <source>
        <dbReference type="EMBL" id="OGD83662.1"/>
    </source>
</evidence>
<keyword evidence="1" id="KW-0472">Membrane</keyword>
<reference evidence="2 3" key="1">
    <citation type="journal article" date="2016" name="Nat. Commun.">
        <title>Thousands of microbial genomes shed light on interconnected biogeochemical processes in an aquifer system.</title>
        <authorList>
            <person name="Anantharaman K."/>
            <person name="Brown C.T."/>
            <person name="Hug L.A."/>
            <person name="Sharon I."/>
            <person name="Castelle C.J."/>
            <person name="Probst A.J."/>
            <person name="Thomas B.C."/>
            <person name="Singh A."/>
            <person name="Wilkins M.J."/>
            <person name="Karaoz U."/>
            <person name="Brodie E.L."/>
            <person name="Williams K.H."/>
            <person name="Hubbard S.S."/>
            <person name="Banfield J.F."/>
        </authorList>
    </citation>
    <scope>NUCLEOTIDE SEQUENCE [LARGE SCALE GENOMIC DNA]</scope>
</reference>
<dbReference type="AlphaFoldDB" id="A0A1F5FVP7"/>
<accession>A0A1F5FVP7</accession>
<feature type="transmembrane region" description="Helical" evidence="1">
    <location>
        <begin position="91"/>
        <end position="110"/>
    </location>
</feature>
<name>A0A1F5FVP7_9BACT</name>
<comment type="caution">
    <text evidence="2">The sequence shown here is derived from an EMBL/GenBank/DDBJ whole genome shotgun (WGS) entry which is preliminary data.</text>
</comment>
<keyword evidence="1" id="KW-1133">Transmembrane helix</keyword>
<keyword evidence="1" id="KW-0812">Transmembrane</keyword>
<dbReference type="EMBL" id="MFAQ01000011">
    <property type="protein sequence ID" value="OGD83662.1"/>
    <property type="molecule type" value="Genomic_DNA"/>
</dbReference>
<proteinExistence type="predicted"/>
<feature type="transmembrane region" description="Helical" evidence="1">
    <location>
        <begin position="6"/>
        <end position="27"/>
    </location>
</feature>
<dbReference type="Proteomes" id="UP000179237">
    <property type="component" value="Unassembled WGS sequence"/>
</dbReference>